<dbReference type="AlphaFoldDB" id="A0A653BKS1"/>
<dbReference type="EMBL" id="CAACVG010002203">
    <property type="protein sequence ID" value="VEN36188.1"/>
    <property type="molecule type" value="Genomic_DNA"/>
</dbReference>
<reference evidence="1 2" key="1">
    <citation type="submission" date="2019-01" db="EMBL/GenBank/DDBJ databases">
        <authorList>
            <person name="Sayadi A."/>
        </authorList>
    </citation>
    <scope>NUCLEOTIDE SEQUENCE [LARGE SCALE GENOMIC DNA]</scope>
</reference>
<organism evidence="1 2">
    <name type="scientific">Callosobruchus maculatus</name>
    <name type="common">Southern cowpea weevil</name>
    <name type="synonym">Pulse bruchid</name>
    <dbReference type="NCBI Taxonomy" id="64391"/>
    <lineage>
        <taxon>Eukaryota</taxon>
        <taxon>Metazoa</taxon>
        <taxon>Ecdysozoa</taxon>
        <taxon>Arthropoda</taxon>
        <taxon>Hexapoda</taxon>
        <taxon>Insecta</taxon>
        <taxon>Pterygota</taxon>
        <taxon>Neoptera</taxon>
        <taxon>Endopterygota</taxon>
        <taxon>Coleoptera</taxon>
        <taxon>Polyphaga</taxon>
        <taxon>Cucujiformia</taxon>
        <taxon>Chrysomeloidea</taxon>
        <taxon>Chrysomelidae</taxon>
        <taxon>Bruchinae</taxon>
        <taxon>Bruchini</taxon>
        <taxon>Callosobruchus</taxon>
    </lineage>
</organism>
<name>A0A653BKS1_CALMS</name>
<proteinExistence type="predicted"/>
<protein>
    <submittedName>
        <fullName evidence="1">Uncharacterized protein</fullName>
    </submittedName>
</protein>
<evidence type="ECO:0000313" key="1">
    <source>
        <dbReference type="EMBL" id="VEN36188.1"/>
    </source>
</evidence>
<evidence type="ECO:0000313" key="2">
    <source>
        <dbReference type="Proteomes" id="UP000410492"/>
    </source>
</evidence>
<accession>A0A653BKS1</accession>
<keyword evidence="2" id="KW-1185">Reference proteome</keyword>
<gene>
    <name evidence="1" type="ORF">CALMAC_LOCUS1877</name>
</gene>
<dbReference type="OrthoDB" id="1679758at2759"/>
<sequence>MVEYEVSPRLPTLPSAHLWGPTRFQLVVVRRENRVRSALPHAPRPIDDTLPNEQIEQIDQNAFQASR</sequence>
<dbReference type="Proteomes" id="UP000410492">
    <property type="component" value="Unassembled WGS sequence"/>
</dbReference>